<evidence type="ECO:0000256" key="3">
    <source>
        <dbReference type="ARBA" id="ARBA00022692"/>
    </source>
</evidence>
<name>A0A6J7RDE2_9ZZZZ</name>
<feature type="transmembrane region" description="Helical" evidence="6">
    <location>
        <begin position="137"/>
        <end position="155"/>
    </location>
</feature>
<feature type="transmembrane region" description="Helical" evidence="6">
    <location>
        <begin position="23"/>
        <end position="44"/>
    </location>
</feature>
<keyword evidence="5 6" id="KW-0472">Membrane</keyword>
<dbReference type="Pfam" id="PF06965">
    <property type="entry name" value="Na_H_antiport_1"/>
    <property type="match status" value="1"/>
</dbReference>
<dbReference type="GO" id="GO:0006885">
    <property type="term" value="P:regulation of pH"/>
    <property type="evidence" value="ECO:0007669"/>
    <property type="project" value="InterPro"/>
</dbReference>
<keyword evidence="2" id="KW-1003">Cell membrane</keyword>
<dbReference type="PANTHER" id="PTHR30341">
    <property type="entry name" value="SODIUM ION/PROTON ANTIPORTER NHAA-RELATED"/>
    <property type="match status" value="1"/>
</dbReference>
<evidence type="ECO:0000256" key="2">
    <source>
        <dbReference type="ARBA" id="ARBA00022475"/>
    </source>
</evidence>
<evidence type="ECO:0000256" key="6">
    <source>
        <dbReference type="SAM" id="Phobius"/>
    </source>
</evidence>
<feature type="transmembrane region" description="Helical" evidence="6">
    <location>
        <begin position="338"/>
        <end position="364"/>
    </location>
</feature>
<sequence length="426" mass="45150">MTTPEDFLARPSLRERGWILEQLRNETVGGVLLLIAAAVALIWANSVWSDTYFAFVQTEIGPPWLSLPISAWAADALLAVFFFVVGLELKHEFVLGSLSKPAKAAVPIAGALGGMALSAAIFFLINSTTVEGSTRGWGIPMASDIAFGLAVLAVVGRRVPVALRAFLLTLAVVNDLGAIVVIGIFYSSAFSIWWILASITCFAVYWVAQRRRITSVYLYVPLALLAWISMYESGIHATIAGVVLGLLTRVKIDPGEVHSPADRVGHRLHPLSAGFCVPVFAFCVVGVSLTSFGLREVLSTPIALGVIIGLVVGQPIGVVVASWVVARFTKASLAAPLVWLDVTAIGLLAGIGFTVPLLIAEVAYGASPLELATAKTAILAGSLTSALLASAVLVARNRHFAAIALVEERDEDGDGIPDVYQQEPDR</sequence>
<feature type="transmembrane region" description="Helical" evidence="6">
    <location>
        <begin position="64"/>
        <end position="85"/>
    </location>
</feature>
<evidence type="ECO:0000256" key="5">
    <source>
        <dbReference type="ARBA" id="ARBA00023136"/>
    </source>
</evidence>
<dbReference type="Gene3D" id="1.20.1530.10">
    <property type="entry name" value="Na+/H+ antiporter like domain"/>
    <property type="match status" value="1"/>
</dbReference>
<dbReference type="AlphaFoldDB" id="A0A6J7RDE2"/>
<gene>
    <name evidence="7" type="ORF">UFOPK4092_01276</name>
</gene>
<feature type="transmembrane region" description="Helical" evidence="6">
    <location>
        <begin position="300"/>
        <end position="326"/>
    </location>
</feature>
<feature type="transmembrane region" description="Helical" evidence="6">
    <location>
        <begin position="273"/>
        <end position="294"/>
    </location>
</feature>
<reference evidence="7" key="1">
    <citation type="submission" date="2020-05" db="EMBL/GenBank/DDBJ databases">
        <authorList>
            <person name="Chiriac C."/>
            <person name="Salcher M."/>
            <person name="Ghai R."/>
            <person name="Kavagutti S V."/>
        </authorList>
    </citation>
    <scope>NUCLEOTIDE SEQUENCE</scope>
</reference>
<feature type="transmembrane region" description="Helical" evidence="6">
    <location>
        <begin position="167"/>
        <end position="186"/>
    </location>
</feature>
<proteinExistence type="inferred from homology"/>
<protein>
    <submittedName>
        <fullName evidence="7">Unannotated protein</fullName>
    </submittedName>
</protein>
<dbReference type="GO" id="GO:0005886">
    <property type="term" value="C:plasma membrane"/>
    <property type="evidence" value="ECO:0007669"/>
    <property type="project" value="UniProtKB-SubCell"/>
</dbReference>
<keyword evidence="4 6" id="KW-1133">Transmembrane helix</keyword>
<dbReference type="InterPro" id="IPR023171">
    <property type="entry name" value="Na/H_antiporter_dom_sf"/>
</dbReference>
<evidence type="ECO:0000313" key="7">
    <source>
        <dbReference type="EMBL" id="CAB5026757.1"/>
    </source>
</evidence>
<dbReference type="EMBL" id="CAFBPJ010000171">
    <property type="protein sequence ID" value="CAB5026757.1"/>
    <property type="molecule type" value="Genomic_DNA"/>
</dbReference>
<feature type="transmembrane region" description="Helical" evidence="6">
    <location>
        <begin position="105"/>
        <end position="125"/>
    </location>
</feature>
<feature type="transmembrane region" description="Helical" evidence="6">
    <location>
        <begin position="192"/>
        <end position="208"/>
    </location>
</feature>
<comment type="subcellular location">
    <subcellularLocation>
        <location evidence="1">Cell inner membrane</location>
        <topology evidence="1">Multi-pass membrane protein</topology>
    </subcellularLocation>
</comment>
<organism evidence="7">
    <name type="scientific">freshwater metagenome</name>
    <dbReference type="NCBI Taxonomy" id="449393"/>
    <lineage>
        <taxon>unclassified sequences</taxon>
        <taxon>metagenomes</taxon>
        <taxon>ecological metagenomes</taxon>
    </lineage>
</organism>
<keyword evidence="3 6" id="KW-0812">Transmembrane</keyword>
<dbReference type="PANTHER" id="PTHR30341:SF0">
    <property type="entry name" value="NA(+)_H(+) ANTIPORTER NHAA"/>
    <property type="match status" value="1"/>
</dbReference>
<feature type="transmembrane region" description="Helical" evidence="6">
    <location>
        <begin position="376"/>
        <end position="395"/>
    </location>
</feature>
<accession>A0A6J7RDE2</accession>
<evidence type="ECO:0000256" key="1">
    <source>
        <dbReference type="ARBA" id="ARBA00004429"/>
    </source>
</evidence>
<evidence type="ECO:0000256" key="4">
    <source>
        <dbReference type="ARBA" id="ARBA00022989"/>
    </source>
</evidence>
<dbReference type="HAMAP" id="MF_01844">
    <property type="entry name" value="NhaA"/>
    <property type="match status" value="1"/>
</dbReference>
<dbReference type="GO" id="GO:0015385">
    <property type="term" value="F:sodium:proton antiporter activity"/>
    <property type="evidence" value="ECO:0007669"/>
    <property type="project" value="TreeGrafter"/>
</dbReference>
<dbReference type="NCBIfam" id="TIGR00773">
    <property type="entry name" value="NhaA"/>
    <property type="match status" value="1"/>
</dbReference>
<dbReference type="InterPro" id="IPR004670">
    <property type="entry name" value="NhaA"/>
</dbReference>